<dbReference type="GeneID" id="18241138"/>
<organism evidence="1 2">
    <name type="scientific">Batrachochytrium dendrobatidis (strain JAM81 / FGSC 10211)</name>
    <name type="common">Frog chytrid fungus</name>
    <dbReference type="NCBI Taxonomy" id="684364"/>
    <lineage>
        <taxon>Eukaryota</taxon>
        <taxon>Fungi</taxon>
        <taxon>Fungi incertae sedis</taxon>
        <taxon>Chytridiomycota</taxon>
        <taxon>Chytridiomycota incertae sedis</taxon>
        <taxon>Chytridiomycetes</taxon>
        <taxon>Rhizophydiales</taxon>
        <taxon>Rhizophydiales incertae sedis</taxon>
        <taxon>Batrachochytrium</taxon>
    </lineage>
</organism>
<sequence length="98" mass="11347">MCWNELYTTDFAWVAILQKTESNDRTTPLQCVLRHQQRKVSLQSSVNRIHKQNRDAKSGNHQWMGASWSNARTQSENVLLLQCSTTWSTPPATTQDRQ</sequence>
<dbReference type="HOGENOM" id="CLU_2333310_0_0_1"/>
<keyword evidence="2" id="KW-1185">Reference proteome</keyword>
<evidence type="ECO:0000313" key="1">
    <source>
        <dbReference type="EMBL" id="EGF82756.1"/>
    </source>
</evidence>
<reference evidence="1 2" key="1">
    <citation type="submission" date="2009-12" db="EMBL/GenBank/DDBJ databases">
        <title>The draft genome of Batrachochytrium dendrobatidis.</title>
        <authorList>
            <consortium name="US DOE Joint Genome Institute (JGI-PGF)"/>
            <person name="Kuo A."/>
            <person name="Salamov A."/>
            <person name="Schmutz J."/>
            <person name="Lucas S."/>
            <person name="Pitluck S."/>
            <person name="Rosenblum E."/>
            <person name="Stajich J."/>
            <person name="Eisen M."/>
            <person name="Grigoriev I.V."/>
        </authorList>
    </citation>
    <scope>NUCLEOTIDE SEQUENCE [LARGE SCALE GENOMIC DNA]</scope>
    <source>
        <strain evidence="2">JAM81 / FGSC 10211</strain>
    </source>
</reference>
<proteinExistence type="predicted"/>
<gene>
    <name evidence="1" type="ORF">BATDEDRAFT_36613</name>
</gene>
<dbReference type="EMBL" id="GL882880">
    <property type="protein sequence ID" value="EGF82756.1"/>
    <property type="molecule type" value="Genomic_DNA"/>
</dbReference>
<evidence type="ECO:0000313" key="2">
    <source>
        <dbReference type="Proteomes" id="UP000007241"/>
    </source>
</evidence>
<name>F4NW22_BATDJ</name>
<dbReference type="InParanoid" id="F4NW22"/>
<dbReference type="RefSeq" id="XP_006676845.1">
    <property type="nucleotide sequence ID" value="XM_006676782.1"/>
</dbReference>
<dbReference type="Proteomes" id="UP000007241">
    <property type="component" value="Unassembled WGS sequence"/>
</dbReference>
<protein>
    <submittedName>
        <fullName evidence="1">Expressed protein</fullName>
    </submittedName>
</protein>
<dbReference type="AlphaFoldDB" id="F4NW22"/>
<accession>F4NW22</accession>